<dbReference type="SUPFAM" id="SSF54637">
    <property type="entry name" value="Thioesterase/thiol ester dehydrase-isomerase"/>
    <property type="match status" value="1"/>
</dbReference>
<feature type="domain" description="Acyl-ACP thioesterase-like C-terminal" evidence="2">
    <location>
        <begin position="236"/>
        <end position="278"/>
    </location>
</feature>
<dbReference type="InterPro" id="IPR029069">
    <property type="entry name" value="HotDog_dom_sf"/>
</dbReference>
<accession>A0A3S0Z7I3</accession>
<evidence type="ECO:0000256" key="1">
    <source>
        <dbReference type="SAM" id="MobiDB-lite"/>
    </source>
</evidence>
<dbReference type="InterPro" id="IPR049427">
    <property type="entry name" value="Acyl-ACP_TE_C"/>
</dbReference>
<keyword evidence="4" id="KW-1185">Reference proteome</keyword>
<dbReference type="PANTHER" id="PTHR34487">
    <property type="entry name" value="ACYL-ACP THIOESTERASE"/>
    <property type="match status" value="1"/>
</dbReference>
<name>A0A3S0Z7I3_ELYCH</name>
<evidence type="ECO:0000259" key="2">
    <source>
        <dbReference type="Pfam" id="PF20791"/>
    </source>
</evidence>
<comment type="caution">
    <text evidence="3">The sequence shown here is derived from an EMBL/GenBank/DDBJ whole genome shotgun (WGS) entry which is preliminary data.</text>
</comment>
<dbReference type="OrthoDB" id="6278306at2759"/>
<feature type="region of interest" description="Disordered" evidence="1">
    <location>
        <begin position="76"/>
        <end position="95"/>
    </location>
</feature>
<dbReference type="AlphaFoldDB" id="A0A3S0Z7I3"/>
<organism evidence="3 4">
    <name type="scientific">Elysia chlorotica</name>
    <name type="common">Eastern emerald elysia</name>
    <name type="synonym">Sea slug</name>
    <dbReference type="NCBI Taxonomy" id="188477"/>
    <lineage>
        <taxon>Eukaryota</taxon>
        <taxon>Metazoa</taxon>
        <taxon>Spiralia</taxon>
        <taxon>Lophotrochozoa</taxon>
        <taxon>Mollusca</taxon>
        <taxon>Gastropoda</taxon>
        <taxon>Heterobranchia</taxon>
        <taxon>Euthyneura</taxon>
        <taxon>Panpulmonata</taxon>
        <taxon>Sacoglossa</taxon>
        <taxon>Placobranchoidea</taxon>
        <taxon>Plakobranchidae</taxon>
        <taxon>Elysia</taxon>
    </lineage>
</organism>
<reference evidence="3 4" key="1">
    <citation type="submission" date="2019-01" db="EMBL/GenBank/DDBJ databases">
        <title>A draft genome assembly of the solar-powered sea slug Elysia chlorotica.</title>
        <authorList>
            <person name="Cai H."/>
            <person name="Li Q."/>
            <person name="Fang X."/>
            <person name="Li J."/>
            <person name="Curtis N.E."/>
            <person name="Altenburger A."/>
            <person name="Shibata T."/>
            <person name="Feng M."/>
            <person name="Maeda T."/>
            <person name="Schwartz J.A."/>
            <person name="Shigenobu S."/>
            <person name="Lundholm N."/>
            <person name="Nishiyama T."/>
            <person name="Yang H."/>
            <person name="Hasebe M."/>
            <person name="Li S."/>
            <person name="Pierce S.K."/>
            <person name="Wang J."/>
        </authorList>
    </citation>
    <scope>NUCLEOTIDE SEQUENCE [LARGE SCALE GENOMIC DNA]</scope>
    <source>
        <strain evidence="3">EC2010</strain>
        <tissue evidence="3">Whole organism of an adult</tissue>
    </source>
</reference>
<dbReference type="EMBL" id="RQTK01002085">
    <property type="protein sequence ID" value="RUS68703.1"/>
    <property type="molecule type" value="Genomic_DNA"/>
</dbReference>
<gene>
    <name evidence="3" type="ORF">EGW08_023536</name>
</gene>
<evidence type="ECO:0000313" key="4">
    <source>
        <dbReference type="Proteomes" id="UP000271974"/>
    </source>
</evidence>
<dbReference type="Pfam" id="PF20791">
    <property type="entry name" value="Acyl-ACP_TE_C"/>
    <property type="match status" value="1"/>
</dbReference>
<dbReference type="PANTHER" id="PTHR34487:SF1">
    <property type="entry name" value="ACYL-ACP THIOESTERASE"/>
    <property type="match status" value="1"/>
</dbReference>
<proteinExistence type="predicted"/>
<dbReference type="Gene3D" id="3.10.129.10">
    <property type="entry name" value="Hotdog Thioesterase"/>
    <property type="match status" value="1"/>
</dbReference>
<dbReference type="Proteomes" id="UP000271974">
    <property type="component" value="Unassembled WGS sequence"/>
</dbReference>
<evidence type="ECO:0000313" key="3">
    <source>
        <dbReference type="EMBL" id="RUS68703.1"/>
    </source>
</evidence>
<protein>
    <recommendedName>
        <fullName evidence="2">Acyl-ACP thioesterase-like C-terminal domain-containing protein</fullName>
    </recommendedName>
</protein>
<sequence>MASPTPTTRTAKTSKAPMESMHVTNFRYTASPHPTVECTVPGLSHESYDKDWIPRTSSLMWVDALTRYYVLHRPLDDQTEPSKQGDGVGSSSGISSQVAGLSLQTETGSAGQKLWSYEDTTRAFLNWGQFLKNAHSFGQYSELTMTKALYDREVSKWTLDLRFRLGFVGACSVTKICEYFARGKDGKNVLIWSNKYQQVAVDKKTRQPTRVPTWFKDKYQGKGCLSQAMVLRPFKKPEVTFCHPILVQYSDIDEYGHANWSAYIKWTTDAIHAAMLPDKQNGNGSCQTKGGRVLRSITKETLGRGLHKFQVTYFRECLEGDHVEVHLWEDGQPNQVLCCLVKSGEEICQIKLFYFDDDESL</sequence>